<keyword evidence="11" id="KW-1185">Reference proteome</keyword>
<keyword evidence="5" id="KW-0539">Nucleus</keyword>
<evidence type="ECO:0000256" key="7">
    <source>
        <dbReference type="SAM" id="MobiDB-lite"/>
    </source>
</evidence>
<dbReference type="Ensembl" id="ENSATET00000024729.3">
    <property type="protein sequence ID" value="ENSATEP00000024341.2"/>
    <property type="gene ID" value="ENSATEG00000016898.3"/>
</dbReference>
<dbReference type="InterPro" id="IPR012935">
    <property type="entry name" value="NuBaID_N"/>
</dbReference>
<name>A0A3Q1K2G1_ANATE</name>
<keyword evidence="4" id="KW-0862">Zinc</keyword>
<evidence type="ECO:0000313" key="10">
    <source>
        <dbReference type="Ensembl" id="ENSATEP00000024341.2"/>
    </source>
</evidence>
<comment type="subcellular location">
    <subcellularLocation>
        <location evidence="1">Nucleus</location>
    </subcellularLocation>
</comment>
<dbReference type="Pfam" id="PF07967">
    <property type="entry name" value="zf-C3HC"/>
    <property type="match status" value="1"/>
</dbReference>
<dbReference type="AlphaFoldDB" id="A0A3Q1K2G1"/>
<reference evidence="10" key="3">
    <citation type="submission" date="2025-09" db="UniProtKB">
        <authorList>
            <consortium name="Ensembl"/>
        </authorList>
    </citation>
    <scope>IDENTIFICATION</scope>
</reference>
<dbReference type="InParanoid" id="A0A3Q1K2G1"/>
<reference evidence="10" key="1">
    <citation type="submission" date="2021-04" db="EMBL/GenBank/DDBJ databases">
        <authorList>
            <consortium name="Wellcome Sanger Institute Data Sharing"/>
        </authorList>
    </citation>
    <scope>NUCLEOTIDE SEQUENCE [LARGE SCALE GENOMIC DNA]</scope>
</reference>
<dbReference type="PANTHER" id="PTHR15835">
    <property type="entry name" value="NUCLEAR-INTERACTING PARTNER OF ALK"/>
    <property type="match status" value="1"/>
</dbReference>
<feature type="compositionally biased region" description="Low complexity" evidence="7">
    <location>
        <begin position="343"/>
        <end position="365"/>
    </location>
</feature>
<feature type="compositionally biased region" description="Basic and acidic residues" evidence="7">
    <location>
        <begin position="328"/>
        <end position="337"/>
    </location>
</feature>
<evidence type="ECO:0000313" key="11">
    <source>
        <dbReference type="Proteomes" id="UP000265040"/>
    </source>
</evidence>
<dbReference type="RefSeq" id="XP_026220283.1">
    <property type="nucleotide sequence ID" value="XM_026364498.2"/>
</dbReference>
<evidence type="ECO:0000256" key="2">
    <source>
        <dbReference type="ARBA" id="ARBA00022723"/>
    </source>
</evidence>
<feature type="domain" description="NuBaID C-terminal" evidence="9">
    <location>
        <begin position="236"/>
        <end position="461"/>
    </location>
</feature>
<evidence type="ECO:0000256" key="1">
    <source>
        <dbReference type="ARBA" id="ARBA00004123"/>
    </source>
</evidence>
<protein>
    <submittedName>
        <fullName evidence="10">Uncharacterized protein</fullName>
    </submittedName>
</protein>
<accession>A0A3Q1K2G1</accession>
<feature type="compositionally biased region" description="Polar residues" evidence="7">
    <location>
        <begin position="13"/>
        <end position="23"/>
    </location>
</feature>
<evidence type="ECO:0000259" key="9">
    <source>
        <dbReference type="Pfam" id="PF08600"/>
    </source>
</evidence>
<dbReference type="GO" id="GO:0008270">
    <property type="term" value="F:zinc ion binding"/>
    <property type="evidence" value="ECO:0007669"/>
    <property type="project" value="UniProtKB-KW"/>
</dbReference>
<reference evidence="10" key="2">
    <citation type="submission" date="2025-08" db="UniProtKB">
        <authorList>
            <consortium name="Ensembl"/>
        </authorList>
    </citation>
    <scope>IDENTIFICATION</scope>
</reference>
<evidence type="ECO:0000256" key="5">
    <source>
        <dbReference type="ARBA" id="ARBA00023242"/>
    </source>
</evidence>
<feature type="region of interest" description="Disordered" evidence="7">
    <location>
        <begin position="1"/>
        <end position="28"/>
    </location>
</feature>
<feature type="domain" description="C3HC-type" evidence="8">
    <location>
        <begin position="66"/>
        <end position="191"/>
    </location>
</feature>
<organism evidence="10 11">
    <name type="scientific">Anabas testudineus</name>
    <name type="common">Climbing perch</name>
    <name type="synonym">Anthias testudineus</name>
    <dbReference type="NCBI Taxonomy" id="64144"/>
    <lineage>
        <taxon>Eukaryota</taxon>
        <taxon>Metazoa</taxon>
        <taxon>Chordata</taxon>
        <taxon>Craniata</taxon>
        <taxon>Vertebrata</taxon>
        <taxon>Euteleostomi</taxon>
        <taxon>Actinopterygii</taxon>
        <taxon>Neopterygii</taxon>
        <taxon>Teleostei</taxon>
        <taxon>Neoteleostei</taxon>
        <taxon>Acanthomorphata</taxon>
        <taxon>Anabantaria</taxon>
        <taxon>Anabantiformes</taxon>
        <taxon>Anabantoidei</taxon>
        <taxon>Anabantidae</taxon>
        <taxon>Anabas</taxon>
    </lineage>
</organism>
<evidence type="ECO:0000259" key="8">
    <source>
        <dbReference type="Pfam" id="PF07967"/>
    </source>
</evidence>
<dbReference type="Proteomes" id="UP000265040">
    <property type="component" value="Chromosome 23"/>
</dbReference>
<evidence type="ECO:0000256" key="4">
    <source>
        <dbReference type="ARBA" id="ARBA00022833"/>
    </source>
</evidence>
<keyword evidence="2" id="KW-0479">Metal-binding</keyword>
<evidence type="ECO:0000256" key="6">
    <source>
        <dbReference type="ARBA" id="ARBA00044931"/>
    </source>
</evidence>
<gene>
    <name evidence="10" type="primary">ZC3HC1</name>
</gene>
<dbReference type="GO" id="GO:0005634">
    <property type="term" value="C:nucleus"/>
    <property type="evidence" value="ECO:0007669"/>
    <property type="project" value="UniProtKB-SubCell"/>
</dbReference>
<proteinExistence type="predicted"/>
<evidence type="ECO:0000256" key="3">
    <source>
        <dbReference type="ARBA" id="ARBA00022771"/>
    </source>
</evidence>
<dbReference type="GeneID" id="113164936"/>
<comment type="function">
    <text evidence="6">Required for proper positioning of a substantial amount of TPR at the nuclear basket (NB) through interaction with TPR.</text>
</comment>
<dbReference type="OrthoDB" id="614844at2759"/>
<keyword evidence="3" id="KW-0863">Zinc-finger</keyword>
<dbReference type="PANTHER" id="PTHR15835:SF6">
    <property type="entry name" value="ZINC FINGER C3HC-TYPE PROTEIN 1"/>
    <property type="match status" value="1"/>
</dbReference>
<dbReference type="GeneTree" id="ENSGT00390000006086"/>
<feature type="compositionally biased region" description="Polar residues" evidence="7">
    <location>
        <begin position="288"/>
        <end position="320"/>
    </location>
</feature>
<dbReference type="Pfam" id="PF08600">
    <property type="entry name" value="NuBaID_C"/>
    <property type="match status" value="1"/>
</dbReference>
<feature type="region of interest" description="Disordered" evidence="7">
    <location>
        <begin position="283"/>
        <end position="388"/>
    </location>
</feature>
<dbReference type="InterPro" id="IPR013909">
    <property type="entry name" value="NuBaID_C"/>
</dbReference>
<sequence>MATLGASRGDRLGNSNHQKSSLASPEKVRELLNEGVSSTDIGSNSGQGDLKVLEVKSNTQAPCEATNKEAFFSRVESYSCLKWAGKPRTLSPLMCARYGWINVGCDMLKCSTCQAFLCASLQPTLDFEKYESRITEISKQLQTQHEKFCPWPDFPCPERFWLVPACEPSALLTAFLERFQSTCLLAQQLPAMKPEQLKSMSLTEDVISIILQLTEEEQKKRGAALCSEPLAVQVAACIVSLCGWEASPALHAMNLPILTCSYCMRKVGLWNFHQMELMSGDGDILPNSAGQSVQASGPASAPTQEGQGEQPMSVSPTPATTPCRMKLRSQDSTRSDQGEGTYSPVASRARSRDSPSPSEELPSPLTRGKRPATRSRGQGENSGCDGGASLQHLPKRLCLSSAGGPDEPLHRNAFDPLAQHRDWCPWISVGKENVDPGAVPFLDGGSRLHQQGWKAALDLLLPMKKNSNTVGASPGQGPRDKSKRVFAIFRQWQVSSSPSQ</sequence>
<dbReference type="STRING" id="64144.ENSATEP00000024341"/>